<dbReference type="GO" id="GO:0046856">
    <property type="term" value="P:phosphatidylinositol dephosphorylation"/>
    <property type="evidence" value="ECO:0007669"/>
    <property type="project" value="InterPro"/>
</dbReference>
<dbReference type="PANTHER" id="PTHR45666">
    <property type="entry name" value="TYPE IV INOSITOL POLYPHOSPHATE 5-PHOSPHATASE 9"/>
    <property type="match status" value="1"/>
</dbReference>
<dbReference type="AlphaFoldDB" id="A0AAV6NUN6"/>
<feature type="domain" description="Inositol polyphosphate-related phosphatase" evidence="2">
    <location>
        <begin position="58"/>
        <end position="283"/>
    </location>
</feature>
<evidence type="ECO:0000256" key="1">
    <source>
        <dbReference type="ARBA" id="ARBA00022801"/>
    </source>
</evidence>
<dbReference type="GO" id="GO:0034485">
    <property type="term" value="F:phosphatidylinositol-3,4,5-trisphosphate 5-phosphatase activity"/>
    <property type="evidence" value="ECO:0007669"/>
    <property type="project" value="TreeGrafter"/>
</dbReference>
<gene>
    <name evidence="3" type="primary">IP5P9</name>
    <name evidence="3" type="ORF">SDJN03_07130</name>
</gene>
<accession>A0AAV6NUN6</accession>
<dbReference type="Pfam" id="PF22669">
    <property type="entry name" value="Exo_endo_phos2"/>
    <property type="match status" value="1"/>
</dbReference>
<feature type="non-terminal residue" evidence="3">
    <location>
        <position position="1"/>
    </location>
</feature>
<evidence type="ECO:0000259" key="2">
    <source>
        <dbReference type="SMART" id="SM00128"/>
    </source>
</evidence>
<name>A0AAV6NUN6_9ROSI</name>
<comment type="caution">
    <text evidence="3">The sequence shown here is derived from an EMBL/GenBank/DDBJ whole genome shotgun (WGS) entry which is preliminary data.</text>
</comment>
<dbReference type="SMART" id="SM00128">
    <property type="entry name" value="IPPc"/>
    <property type="match status" value="1"/>
</dbReference>
<dbReference type="PANTHER" id="PTHR45666:SF18">
    <property type="entry name" value="TYPE IV INOSITOL POLYPHOSPHATE 5-PHOSPHATASE 9"/>
    <property type="match status" value="1"/>
</dbReference>
<dbReference type="GO" id="GO:0004445">
    <property type="term" value="F:inositol-polyphosphate 5-phosphatase activity"/>
    <property type="evidence" value="ECO:0007669"/>
    <property type="project" value="InterPro"/>
</dbReference>
<proteinExistence type="predicted"/>
<keyword evidence="4" id="KW-1185">Reference proteome</keyword>
<protein>
    <submittedName>
        <fullName evidence="3">Type IV inositol polyphosphate 5-phosphatase 9</fullName>
    </submittedName>
</protein>
<reference evidence="3 4" key="1">
    <citation type="journal article" date="2021" name="Hortic Res">
        <title>The domestication of Cucurbita argyrosperma as revealed by the genome of its wild relative.</title>
        <authorList>
            <person name="Barrera-Redondo J."/>
            <person name="Sanchez-de la Vega G."/>
            <person name="Aguirre-Liguori J.A."/>
            <person name="Castellanos-Morales G."/>
            <person name="Gutierrez-Guerrero Y.T."/>
            <person name="Aguirre-Dugua X."/>
            <person name="Aguirre-Planter E."/>
            <person name="Tenaillon M.I."/>
            <person name="Lira-Saade R."/>
            <person name="Eguiarte L.E."/>
        </authorList>
    </citation>
    <scope>NUCLEOTIDE SEQUENCE [LARGE SCALE GENOMIC DNA]</scope>
    <source>
        <strain evidence="3">JBR-2021</strain>
    </source>
</reference>
<organism evidence="3 4">
    <name type="scientific">Cucurbita argyrosperma subsp. sororia</name>
    <dbReference type="NCBI Taxonomy" id="37648"/>
    <lineage>
        <taxon>Eukaryota</taxon>
        <taxon>Viridiplantae</taxon>
        <taxon>Streptophyta</taxon>
        <taxon>Embryophyta</taxon>
        <taxon>Tracheophyta</taxon>
        <taxon>Spermatophyta</taxon>
        <taxon>Magnoliopsida</taxon>
        <taxon>eudicotyledons</taxon>
        <taxon>Gunneridae</taxon>
        <taxon>Pentapetalae</taxon>
        <taxon>rosids</taxon>
        <taxon>fabids</taxon>
        <taxon>Cucurbitales</taxon>
        <taxon>Cucurbitaceae</taxon>
        <taxon>Cucurbiteae</taxon>
        <taxon>Cucurbita</taxon>
    </lineage>
</organism>
<dbReference type="InterPro" id="IPR045849">
    <property type="entry name" value="IP5P_plant"/>
</dbReference>
<dbReference type="InterPro" id="IPR000300">
    <property type="entry name" value="IPPc"/>
</dbReference>
<dbReference type="Proteomes" id="UP000685013">
    <property type="component" value="Chromosome 4"/>
</dbReference>
<dbReference type="EMBL" id="JAGKQH010000004">
    <property type="protein sequence ID" value="KAG6601897.1"/>
    <property type="molecule type" value="Genomic_DNA"/>
</dbReference>
<keyword evidence="1" id="KW-0378">Hydrolase</keyword>
<dbReference type="GO" id="GO:0004439">
    <property type="term" value="F:phosphatidylinositol-4,5-bisphosphate 5-phosphatase activity"/>
    <property type="evidence" value="ECO:0007669"/>
    <property type="project" value="TreeGrafter"/>
</dbReference>
<evidence type="ECO:0000313" key="4">
    <source>
        <dbReference type="Proteomes" id="UP000685013"/>
    </source>
</evidence>
<evidence type="ECO:0000313" key="3">
    <source>
        <dbReference type="EMBL" id="KAG6601897.1"/>
    </source>
</evidence>
<sequence length="285" mass="31957">MGGKHGEVIWPTLVANKILKKRLGSHNFVADTPTNNTIPLYGQSSSLTNAFYNPKPIQTYKVFVSTWNVGGVAPNQDLDMEDWVDSSCDIYVFGFQEIVPLKASNVFGSENREICGGWNRVMRECLKKKVKQNFECIISKQMVGIMISIWVRSDLHPFIGYPSVCCIGCGIMSCLGNKGSVSVRFGLHETSFCFVCTHLASGGKEGDEKNRNENVRATELYGTGRELSKYHTIEENQCCQIIDLFEHLNNSNTPFVEADEDEDGDEIFSTVDFVCKTKLTFESHF</sequence>